<organism evidence="4 5">
    <name type="scientific">Gelidibacter maritimus</name>
    <dbReference type="NCBI Taxonomy" id="2761487"/>
    <lineage>
        <taxon>Bacteria</taxon>
        <taxon>Pseudomonadati</taxon>
        <taxon>Bacteroidota</taxon>
        <taxon>Flavobacteriia</taxon>
        <taxon>Flavobacteriales</taxon>
        <taxon>Flavobacteriaceae</taxon>
        <taxon>Gelidibacter</taxon>
    </lineage>
</organism>
<gene>
    <name evidence="4" type="ORF">H3Z82_11885</name>
</gene>
<evidence type="ECO:0000313" key="5">
    <source>
        <dbReference type="Proteomes" id="UP000541857"/>
    </source>
</evidence>
<dbReference type="RefSeq" id="WP_182205734.1">
    <property type="nucleotide sequence ID" value="NZ_JACGLT010000009.1"/>
</dbReference>
<proteinExistence type="predicted"/>
<dbReference type="AlphaFoldDB" id="A0A7W2R4T5"/>
<protein>
    <submittedName>
        <fullName evidence="4">T9SS type A sorting domain-containing protein</fullName>
    </submittedName>
</protein>
<reference evidence="4 5" key="1">
    <citation type="submission" date="2020-07" db="EMBL/GenBank/DDBJ databases">
        <title>Bacterium isolated from marine sediment.</title>
        <authorList>
            <person name="Shang D."/>
        </authorList>
    </citation>
    <scope>NUCLEOTIDE SEQUENCE [LARGE SCALE GENOMIC DNA]</scope>
    <source>
        <strain evidence="4 5">F6074</strain>
    </source>
</reference>
<evidence type="ECO:0000256" key="2">
    <source>
        <dbReference type="SAM" id="SignalP"/>
    </source>
</evidence>
<name>A0A7W2R4T5_9FLAO</name>
<feature type="domain" description="Secretion system C-terminal sorting" evidence="3">
    <location>
        <begin position="718"/>
        <end position="775"/>
    </location>
</feature>
<feature type="signal peptide" evidence="2">
    <location>
        <begin position="1"/>
        <end position="23"/>
    </location>
</feature>
<dbReference type="Pfam" id="PF18962">
    <property type="entry name" value="Por_Secre_tail"/>
    <property type="match status" value="1"/>
</dbReference>
<evidence type="ECO:0000313" key="4">
    <source>
        <dbReference type="EMBL" id="MBA6153430.1"/>
    </source>
</evidence>
<dbReference type="NCBIfam" id="TIGR04183">
    <property type="entry name" value="Por_Secre_tail"/>
    <property type="match status" value="1"/>
</dbReference>
<dbReference type="InterPro" id="IPR026444">
    <property type="entry name" value="Secre_tail"/>
</dbReference>
<keyword evidence="1 2" id="KW-0732">Signal</keyword>
<dbReference type="EMBL" id="JACGLT010000009">
    <property type="protein sequence ID" value="MBA6153430.1"/>
    <property type="molecule type" value="Genomic_DNA"/>
</dbReference>
<evidence type="ECO:0000259" key="3">
    <source>
        <dbReference type="Pfam" id="PF18962"/>
    </source>
</evidence>
<keyword evidence="5" id="KW-1185">Reference proteome</keyword>
<accession>A0A7W2R4T5</accession>
<feature type="chain" id="PRO_5030589425" evidence="2">
    <location>
        <begin position="24"/>
        <end position="781"/>
    </location>
</feature>
<evidence type="ECO:0000256" key="1">
    <source>
        <dbReference type="ARBA" id="ARBA00022729"/>
    </source>
</evidence>
<sequence>MAKNYSSWMLLAILFITFNLSFSQTVTFTGSPNDFLPSQKITGDANVDYYVSFDEESKTMYFGAFRTSGTFGADHYFTIYFDADPQIDLTSGIGSTIGMRQHERTPTLPFTANDRFVITNNPSGEKTMHHRRGGRNWGIIPPTEQVVRHTSSVALEIAIKISKLDISTISTKGVYFSMFMASNAGFYGYDNVNYPIKFVSNNSTGYFGGIGVTSKISDPTAHQNTPILHSVINPTTLPLNAKYAYMEFVDNEYDYVTDNIEIVPGGTLLIGPDGTLIIDNLINNGLVSFESNSSQYSGLIANSVGGSGTSQYQRHVNVAGSGSTGRNDLISSPFAGQTFGSFAEDNDNLLSHPTIPTQKGFGPYNKATATYQNYDTVINENTLLESGVGYRAGSKIDGSSLTGGQFLFTGTIVTNNFSVPIAHSSDNYGRWNLIGNPYPSYVDMYELIQLNTPQFDESENYDGIYAYNGNPSNSNISSDIWEVHNLSTTLSGQRDMAPGQGFYVSSKTGGGSFTFTLTSRTPGYGDDFIEFRAAAPIENASLRLTITNNSNSTYTDIYFNNQGTLDHDRGYDSAQIGNPIFTIFSKLVEDSTNRDVPLVIQTLPYSILETEVIVPIGIKASQGEQITISAIDTPAPSPLPETVEVYFEDKVAQTSTLLNTSTLPHNNHHIFTPSTNLTGDMGRFSLRFTNKSLSTNNPVFDALDVYSPLNTGSLIVKGTVNEVTNLEIFDLNGRLVQTFYVQPYQTENRFEVSKMASGIYIIKLNNNTQSKIKKIQLNNKS</sequence>
<dbReference type="Proteomes" id="UP000541857">
    <property type="component" value="Unassembled WGS sequence"/>
</dbReference>
<comment type="caution">
    <text evidence="4">The sequence shown here is derived from an EMBL/GenBank/DDBJ whole genome shotgun (WGS) entry which is preliminary data.</text>
</comment>